<dbReference type="CDD" id="cd02573">
    <property type="entry name" value="PseudoU_synth_EcTruB"/>
    <property type="match status" value="1"/>
</dbReference>
<reference evidence="9 10" key="1">
    <citation type="journal article" date="2019" name="Nat. Microbiol.">
        <title>Mediterranean grassland soil C-N compound turnover is dependent on rainfall and depth, and is mediated by genomically divergent microorganisms.</title>
        <authorList>
            <person name="Diamond S."/>
            <person name="Andeer P.F."/>
            <person name="Li Z."/>
            <person name="Crits-Christoph A."/>
            <person name="Burstein D."/>
            <person name="Anantharaman K."/>
            <person name="Lane K.R."/>
            <person name="Thomas B.C."/>
            <person name="Pan C."/>
            <person name="Northen T.R."/>
            <person name="Banfield J.F."/>
        </authorList>
    </citation>
    <scope>NUCLEOTIDE SEQUENCE [LARGE SCALE GENOMIC DNA]</scope>
    <source>
        <strain evidence="9">WS_2</strain>
    </source>
</reference>
<dbReference type="Pfam" id="PF16198">
    <property type="entry name" value="TruB_C_2"/>
    <property type="match status" value="1"/>
</dbReference>
<evidence type="ECO:0000256" key="1">
    <source>
        <dbReference type="ARBA" id="ARBA00000385"/>
    </source>
</evidence>
<sequence>MGAARGARCALRARRIDRARGARGRDPAEDRARRADRRRGGGGGGGEGVNHAVGSAEAAPARARGETGDALHGLLAIDKPKGVTSHDVVERVRRRLASPHAGHLGTLDPAATGLLLVAMGAATRCAMVWQGGEKTYEGALRLGVVTDTQDLTGRVLASLQVTVEDEALRAAGHRLVGELDQVPPMVSARRVGGERLYRLARRGEVVERAARRVRVVSWEWGEVALPDAHFRVRCSGGTYVRTLVHDLGQSLGCGAALASLRRTRSEPFGLERALTWRDLDELEPGEAWARAGIPLGDALSVLPDVTVDAAGAAAVGRGRAVALAETEAAAIPVGAGPRSVVIRAASSVPLALGELRRGPEPGAPLLACPHVVFPWAVREGRP</sequence>
<comment type="function">
    <text evidence="5">Responsible for synthesis of pseudouridine from uracil-55 in the psi GC loop of transfer RNAs.</text>
</comment>
<accession>A0A538SYZ9</accession>
<feature type="active site" description="Nucleophile" evidence="5">
    <location>
        <position position="108"/>
    </location>
</feature>
<evidence type="ECO:0000313" key="9">
    <source>
        <dbReference type="EMBL" id="TMQ56585.1"/>
    </source>
</evidence>
<evidence type="ECO:0000256" key="6">
    <source>
        <dbReference type="SAM" id="MobiDB-lite"/>
    </source>
</evidence>
<evidence type="ECO:0000256" key="5">
    <source>
        <dbReference type="HAMAP-Rule" id="MF_01080"/>
    </source>
</evidence>
<dbReference type="NCBIfam" id="TIGR00431">
    <property type="entry name" value="TruB"/>
    <property type="match status" value="1"/>
</dbReference>
<dbReference type="InterPro" id="IPR020103">
    <property type="entry name" value="PsdUridine_synth_cat_dom_sf"/>
</dbReference>
<dbReference type="Pfam" id="PF01509">
    <property type="entry name" value="TruB_N"/>
    <property type="match status" value="1"/>
</dbReference>
<evidence type="ECO:0000259" key="7">
    <source>
        <dbReference type="Pfam" id="PF01509"/>
    </source>
</evidence>
<evidence type="ECO:0000259" key="8">
    <source>
        <dbReference type="Pfam" id="PF16198"/>
    </source>
</evidence>
<dbReference type="Proteomes" id="UP000317716">
    <property type="component" value="Unassembled WGS sequence"/>
</dbReference>
<evidence type="ECO:0000256" key="4">
    <source>
        <dbReference type="ARBA" id="ARBA00023235"/>
    </source>
</evidence>
<dbReference type="GO" id="GO:1990481">
    <property type="term" value="P:mRNA pseudouridine synthesis"/>
    <property type="evidence" value="ECO:0007669"/>
    <property type="project" value="TreeGrafter"/>
</dbReference>
<dbReference type="EC" id="5.4.99.25" evidence="5"/>
<feature type="domain" description="Pseudouridine synthase II N-terminal" evidence="7">
    <location>
        <begin position="93"/>
        <end position="240"/>
    </location>
</feature>
<name>A0A538SYZ9_UNCEI</name>
<evidence type="ECO:0000256" key="3">
    <source>
        <dbReference type="ARBA" id="ARBA00022694"/>
    </source>
</evidence>
<dbReference type="AlphaFoldDB" id="A0A538SYZ9"/>
<organism evidence="9 10">
    <name type="scientific">Eiseniibacteriota bacterium</name>
    <dbReference type="NCBI Taxonomy" id="2212470"/>
    <lineage>
        <taxon>Bacteria</taxon>
        <taxon>Candidatus Eiseniibacteriota</taxon>
    </lineage>
</organism>
<dbReference type="InterPro" id="IPR002501">
    <property type="entry name" value="PsdUridine_synth_N"/>
</dbReference>
<evidence type="ECO:0000313" key="10">
    <source>
        <dbReference type="Proteomes" id="UP000317716"/>
    </source>
</evidence>
<keyword evidence="4 5" id="KW-0413">Isomerase</keyword>
<feature type="compositionally biased region" description="Basic and acidic residues" evidence="6">
    <location>
        <begin position="14"/>
        <end position="33"/>
    </location>
</feature>
<gene>
    <name evidence="5 9" type="primary">truB</name>
    <name evidence="9" type="ORF">E6K72_04780</name>
</gene>
<dbReference type="SUPFAM" id="SSF55120">
    <property type="entry name" value="Pseudouridine synthase"/>
    <property type="match status" value="1"/>
</dbReference>
<dbReference type="HAMAP" id="MF_01080">
    <property type="entry name" value="TruB_bact"/>
    <property type="match status" value="1"/>
</dbReference>
<comment type="catalytic activity">
    <reaction evidence="1 5">
        <text>uridine(55) in tRNA = pseudouridine(55) in tRNA</text>
        <dbReference type="Rhea" id="RHEA:42532"/>
        <dbReference type="Rhea" id="RHEA-COMP:10101"/>
        <dbReference type="Rhea" id="RHEA-COMP:10102"/>
        <dbReference type="ChEBI" id="CHEBI:65314"/>
        <dbReference type="ChEBI" id="CHEBI:65315"/>
        <dbReference type="EC" id="5.4.99.25"/>
    </reaction>
</comment>
<keyword evidence="3 5" id="KW-0819">tRNA processing</keyword>
<dbReference type="PANTHER" id="PTHR13767">
    <property type="entry name" value="TRNA-PSEUDOURIDINE SYNTHASE"/>
    <property type="match status" value="1"/>
</dbReference>
<protein>
    <recommendedName>
        <fullName evidence="5">tRNA pseudouridine synthase B</fullName>
        <ecNumber evidence="5">5.4.99.25</ecNumber>
    </recommendedName>
    <alternativeName>
        <fullName evidence="5">tRNA pseudouridine(55) synthase</fullName>
        <shortName evidence="5">Psi55 synthase</shortName>
    </alternativeName>
    <alternativeName>
        <fullName evidence="5">tRNA pseudouridylate synthase</fullName>
    </alternativeName>
    <alternativeName>
        <fullName evidence="5">tRNA-uridine isomerase</fullName>
    </alternativeName>
</protein>
<comment type="caution">
    <text evidence="9">The sequence shown here is derived from an EMBL/GenBank/DDBJ whole genome shotgun (WGS) entry which is preliminary data.</text>
</comment>
<dbReference type="GO" id="GO:0003723">
    <property type="term" value="F:RNA binding"/>
    <property type="evidence" value="ECO:0007669"/>
    <property type="project" value="InterPro"/>
</dbReference>
<dbReference type="GO" id="GO:0031119">
    <property type="term" value="P:tRNA pseudouridine synthesis"/>
    <property type="evidence" value="ECO:0007669"/>
    <property type="project" value="UniProtKB-UniRule"/>
</dbReference>
<feature type="domain" description="tRNA pseudouridylate synthase B C-terminal" evidence="8">
    <location>
        <begin position="241"/>
        <end position="281"/>
    </location>
</feature>
<comment type="similarity">
    <text evidence="2 5">Belongs to the pseudouridine synthase TruB family. Type 1 subfamily.</text>
</comment>
<dbReference type="InterPro" id="IPR032819">
    <property type="entry name" value="TruB_C"/>
</dbReference>
<dbReference type="EMBL" id="VBOS01000160">
    <property type="protein sequence ID" value="TMQ56585.1"/>
    <property type="molecule type" value="Genomic_DNA"/>
</dbReference>
<dbReference type="GO" id="GO:0160148">
    <property type="term" value="F:tRNA pseudouridine(55) synthase activity"/>
    <property type="evidence" value="ECO:0007669"/>
    <property type="project" value="UniProtKB-EC"/>
</dbReference>
<evidence type="ECO:0000256" key="2">
    <source>
        <dbReference type="ARBA" id="ARBA00005642"/>
    </source>
</evidence>
<feature type="region of interest" description="Disordered" evidence="6">
    <location>
        <begin position="1"/>
        <end position="65"/>
    </location>
</feature>
<dbReference type="InterPro" id="IPR014780">
    <property type="entry name" value="tRNA_psdUridine_synth_TruB"/>
</dbReference>
<feature type="compositionally biased region" description="Low complexity" evidence="6">
    <location>
        <begin position="1"/>
        <end position="10"/>
    </location>
</feature>
<dbReference type="Gene3D" id="3.30.2350.10">
    <property type="entry name" value="Pseudouridine synthase"/>
    <property type="match status" value="1"/>
</dbReference>
<dbReference type="PANTHER" id="PTHR13767:SF2">
    <property type="entry name" value="PSEUDOURIDYLATE SYNTHASE TRUB1"/>
    <property type="match status" value="1"/>
</dbReference>
<proteinExistence type="inferred from homology"/>